<organism evidence="4 5">
    <name type="scientific">Umbra pygmaea</name>
    <name type="common">Eastern mudminnow</name>
    <dbReference type="NCBI Taxonomy" id="75934"/>
    <lineage>
        <taxon>Eukaryota</taxon>
        <taxon>Metazoa</taxon>
        <taxon>Chordata</taxon>
        <taxon>Craniata</taxon>
        <taxon>Vertebrata</taxon>
        <taxon>Euteleostomi</taxon>
        <taxon>Actinopterygii</taxon>
        <taxon>Neopterygii</taxon>
        <taxon>Teleostei</taxon>
        <taxon>Protacanthopterygii</taxon>
        <taxon>Esociformes</taxon>
        <taxon>Umbridae</taxon>
        <taxon>Umbra</taxon>
    </lineage>
</organism>
<reference evidence="4 5" key="1">
    <citation type="submission" date="2024-06" db="EMBL/GenBank/DDBJ databases">
        <authorList>
            <person name="Pan Q."/>
            <person name="Wen M."/>
            <person name="Jouanno E."/>
            <person name="Zahm M."/>
            <person name="Klopp C."/>
            <person name="Cabau C."/>
            <person name="Louis A."/>
            <person name="Berthelot C."/>
            <person name="Parey E."/>
            <person name="Roest Crollius H."/>
            <person name="Montfort J."/>
            <person name="Robinson-Rechavi M."/>
            <person name="Bouchez O."/>
            <person name="Lampietro C."/>
            <person name="Lopez Roques C."/>
            <person name="Donnadieu C."/>
            <person name="Postlethwait J."/>
            <person name="Bobe J."/>
            <person name="Verreycken H."/>
            <person name="Guiguen Y."/>
        </authorList>
    </citation>
    <scope>NUCLEOTIDE SEQUENCE [LARGE SCALE GENOMIC DNA]</scope>
    <source>
        <strain evidence="4">Up_M1</strain>
        <tissue evidence="4">Testis</tissue>
    </source>
</reference>
<feature type="domain" description="Tantalus-like" evidence="3">
    <location>
        <begin position="1214"/>
        <end position="1271"/>
    </location>
</feature>
<proteinExistence type="predicted"/>
<evidence type="ECO:0000313" key="5">
    <source>
        <dbReference type="Proteomes" id="UP001557470"/>
    </source>
</evidence>
<dbReference type="Proteomes" id="UP001557470">
    <property type="component" value="Unassembled WGS sequence"/>
</dbReference>
<feature type="compositionally biased region" description="Low complexity" evidence="2">
    <location>
        <begin position="15"/>
        <end position="28"/>
    </location>
</feature>
<name>A0ABD0X1U5_UMBPY</name>
<feature type="region of interest" description="Disordered" evidence="2">
    <location>
        <begin position="1"/>
        <end position="81"/>
    </location>
</feature>
<dbReference type="Pfam" id="PF15386">
    <property type="entry name" value="Tantalus"/>
    <property type="match status" value="1"/>
</dbReference>
<keyword evidence="1" id="KW-0597">Phosphoprotein</keyword>
<evidence type="ECO:0000256" key="1">
    <source>
        <dbReference type="ARBA" id="ARBA00022553"/>
    </source>
</evidence>
<feature type="region of interest" description="Disordered" evidence="2">
    <location>
        <begin position="910"/>
        <end position="948"/>
    </location>
</feature>
<protein>
    <recommendedName>
        <fullName evidence="3">Tantalus-like domain-containing protein</fullName>
    </recommendedName>
</protein>
<evidence type="ECO:0000313" key="4">
    <source>
        <dbReference type="EMBL" id="KAL0993293.1"/>
    </source>
</evidence>
<dbReference type="InterPro" id="IPR028149">
    <property type="entry name" value="Tantalus-like"/>
</dbReference>
<sequence>MEGDSKVPPSSLCIPLHSEPLPHLPLSSVTPSCDNGKKPIDRRSRCIQRTPTKQEPKDRVATQGPSSHNTSPSERDRVTSMVQVSRPLSVKLTKTNSTCPQSLQKSVLDVSIAPERQMAKHNETKGTFEKSEHHDFNQYDIKVDCDFGKSPKRQSSMTQWGIVPLFQSFKSKMASFTEIVMSPVRLFKTNGSPPEPDLETASHSSQEKGHECEITSGAVQEDHIEPGGEYKTAFSTGLKFDVDLTANRTAEDNGFTVDGKPPNNVMQPGDERSAIVMSNRSEETERECSSPCMQRSPLIRGSVNNSDLTDSRLDSSGFQSRVLTTVSHGSKLSPNIRVEEQKDPTLALSKAEFQSCSLVTTEGSEAELCSLPAEVGVCELKAKPESVASSVLYSNLPGTVSQVDHDIRTGAGLHRVQNLLVCCSQLGTPVRKSPRKASNVNRNEMTLNKYTLVSQNLQKQLDVCIEKQGRVTGPAKDSKKRCIAAQPTTIQRNRKRVKLTKVEREDGAIDIESCTSSSVEDRKDVELALPRVGTEPCKTRSVKGRLISRVTQSSTMYINTTTKKHETFVLLRDVRKVKDSRQRGCAKKNRSLTLDGTSTNGSVLEHSNGSLCDKSTVASNRGLTRDFSYGDIDSGSGCHLEMETTMTTTLMKENHEFPTSEQHIDVTGKRPTIVSKHQRKYTKRNFSPMVDVESCNNNSKFPKLNASTSEESYPLKSQKRRKSRGSLNWRSTQELDLSVELSDGVPHLISPKPSKDANVSVDYRPSDTLQNTAAVDVHKDASWEAEISESCKSQQKNKNASGKTSKLLLSKRLVEPCCVRKRARRSSSLEDDKTQSLQVNQMMVEDQRPWPENKILKSLIKLNKNVVQQYLSIRENDGPRDFVEEVLSSASPMTKGVDEFSKIHVTLETKPRRRGQRKKAQIQSKKHKPVVKGFQEEDGKTEISEQGHLSPDRITVAKKLLRSYSCPEIPVLHHQDSHSTSFLHGRIFSVPQLHPSLLPPVPLPPALYRRTRRHTVSNGEIERAIAPLCLRKEVFPSRRSDCFGSPSPSVLLSPSTSISAWASCFLSSPLAFLSRKLQKGSQVPTSSACGRDTSITSGVASVSLPSCSSVRHLFSSSDPCDVSDTSSASGFSLCSASSQTLLEVESKTSQQPAQDEENMENSHCFSLEFEAMGRTEEKALSDSEMKLESCKNEERGKVSSIRIRKALPKPLNNLTPMGLPKPIRVKKKEFSLEEIYTNKNFTKPPERRLETIFEVPVSRRDGSQSLLGQKRMKRFLEFPEVGAVRKPRKPLVGAGVGASLCRKGGGGPSFGRPKRGGCPSSSVDPSLSLQELDSRLCAKLDQLDSWLAFDQ</sequence>
<gene>
    <name evidence="4" type="ORF">UPYG_G00105770</name>
</gene>
<feature type="compositionally biased region" description="Polar residues" evidence="2">
    <location>
        <begin position="694"/>
        <end position="711"/>
    </location>
</feature>
<dbReference type="PANTHER" id="PTHR14522:SF2">
    <property type="entry name" value="PROLINE-RICH PROTEIN 14"/>
    <property type="match status" value="1"/>
</dbReference>
<comment type="caution">
    <text evidence="4">The sequence shown here is derived from an EMBL/GenBank/DDBJ whole genome shotgun (WGS) entry which is preliminary data.</text>
</comment>
<feature type="compositionally biased region" description="Basic residues" evidence="2">
    <location>
        <begin position="911"/>
        <end position="930"/>
    </location>
</feature>
<feature type="region of interest" description="Disordered" evidence="2">
    <location>
        <begin position="692"/>
        <end position="727"/>
    </location>
</feature>
<evidence type="ECO:0000256" key="2">
    <source>
        <dbReference type="SAM" id="MobiDB-lite"/>
    </source>
</evidence>
<feature type="region of interest" description="Disordered" evidence="2">
    <location>
        <begin position="1304"/>
        <end position="1324"/>
    </location>
</feature>
<evidence type="ECO:0000259" key="3">
    <source>
        <dbReference type="Pfam" id="PF15386"/>
    </source>
</evidence>
<dbReference type="PANTHER" id="PTHR14522">
    <property type="entry name" value="EMO2-RELATED"/>
    <property type="match status" value="1"/>
</dbReference>
<feature type="compositionally biased region" description="Polar residues" evidence="2">
    <location>
        <begin position="63"/>
        <end position="72"/>
    </location>
</feature>
<feature type="region of interest" description="Disordered" evidence="2">
    <location>
        <begin position="188"/>
        <end position="213"/>
    </location>
</feature>
<accession>A0ABD0X1U5</accession>
<feature type="compositionally biased region" description="Basic and acidic residues" evidence="2">
    <location>
        <begin position="35"/>
        <end position="44"/>
    </location>
</feature>
<feature type="compositionally biased region" description="Basic and acidic residues" evidence="2">
    <location>
        <begin position="934"/>
        <end position="945"/>
    </location>
</feature>
<keyword evidence="5" id="KW-1185">Reference proteome</keyword>
<dbReference type="InterPro" id="IPR026320">
    <property type="entry name" value="PRR14"/>
</dbReference>
<dbReference type="EMBL" id="JAGEUA010000003">
    <property type="protein sequence ID" value="KAL0993293.1"/>
    <property type="molecule type" value="Genomic_DNA"/>
</dbReference>